<dbReference type="InterPro" id="IPR029044">
    <property type="entry name" value="Nucleotide-diphossugar_trans"/>
</dbReference>
<dbReference type="GO" id="GO:0005829">
    <property type="term" value="C:cytosol"/>
    <property type="evidence" value="ECO:0007669"/>
    <property type="project" value="TreeGrafter"/>
</dbReference>
<reference evidence="1 2" key="1">
    <citation type="journal article" date="2016" name="Nat. Commun.">
        <title>Thousands of microbial genomes shed light on interconnected biogeochemical processes in an aquifer system.</title>
        <authorList>
            <person name="Anantharaman K."/>
            <person name="Brown C.T."/>
            <person name="Hug L.A."/>
            <person name="Sharon I."/>
            <person name="Castelle C.J."/>
            <person name="Probst A.J."/>
            <person name="Thomas B.C."/>
            <person name="Singh A."/>
            <person name="Wilkins M.J."/>
            <person name="Karaoz U."/>
            <person name="Brodie E.L."/>
            <person name="Williams K.H."/>
            <person name="Hubbard S.S."/>
            <person name="Banfield J.F."/>
        </authorList>
    </citation>
    <scope>NUCLEOTIDE SEQUENCE [LARGE SCALE GENOMIC DNA]</scope>
</reference>
<dbReference type="PANTHER" id="PTHR42866">
    <property type="entry name" value="3-DEOXY-MANNO-OCTULOSONATE CYTIDYLYLTRANSFERASE"/>
    <property type="match status" value="1"/>
</dbReference>
<dbReference type="SUPFAM" id="SSF53448">
    <property type="entry name" value="Nucleotide-diphospho-sugar transferases"/>
    <property type="match status" value="1"/>
</dbReference>
<organism evidence="1 2">
    <name type="scientific">Candidatus Yanofskybacteria bacterium RIFOXYD1_FULL_42_10</name>
    <dbReference type="NCBI Taxonomy" id="1802718"/>
    <lineage>
        <taxon>Bacteria</taxon>
        <taxon>Candidatus Yanofskyibacteriota</taxon>
    </lineage>
</organism>
<evidence type="ECO:0000313" key="2">
    <source>
        <dbReference type="Proteomes" id="UP000178043"/>
    </source>
</evidence>
<protein>
    <recommendedName>
        <fullName evidence="3">Acylneuraminate cytidylyltransferase</fullName>
    </recommendedName>
</protein>
<accession>A0A1F8HSH0</accession>
<name>A0A1F8HSH0_9BACT</name>
<dbReference type="AlphaFoldDB" id="A0A1F8HSH0"/>
<dbReference type="Proteomes" id="UP000178043">
    <property type="component" value="Unassembled WGS sequence"/>
</dbReference>
<dbReference type="Gene3D" id="3.90.550.10">
    <property type="entry name" value="Spore Coat Polysaccharide Biosynthesis Protein SpsA, Chain A"/>
    <property type="match status" value="1"/>
</dbReference>
<sequence>MKKRNKIGCFILSRLSSSRLPGKALMEIRGKPIVQHIIERARLIPSSQVVALCTSAEKSDDPLALTAKKCGADVYRGPLSDILKRFLGAADKFGVDYFAIFSGDNLFCDPHLAELGIKQMLDNELDFLNVAPDLVCGGTPYCVSVKALRKACQLKSDDNTEYYPKFFNGNKEFKVANHLVDDPIYHNKNVRLTMDYPEDLKFVKRIFDEFDTDYNSMPLKKILELLKQKPEIVKINFVRHKDWAKNQIPMKVVGLVKK</sequence>
<dbReference type="PANTHER" id="PTHR42866:SF1">
    <property type="entry name" value="SPORE COAT POLYSACCHARIDE BIOSYNTHESIS PROTEIN SPSF"/>
    <property type="match status" value="1"/>
</dbReference>
<dbReference type="InterPro" id="IPR003329">
    <property type="entry name" value="Cytidylyl_trans"/>
</dbReference>
<evidence type="ECO:0008006" key="3">
    <source>
        <dbReference type="Google" id="ProtNLM"/>
    </source>
</evidence>
<comment type="caution">
    <text evidence="1">The sequence shown here is derived from an EMBL/GenBank/DDBJ whole genome shotgun (WGS) entry which is preliminary data.</text>
</comment>
<dbReference type="Pfam" id="PF02348">
    <property type="entry name" value="CTP_transf_3"/>
    <property type="match status" value="1"/>
</dbReference>
<evidence type="ECO:0000313" key="1">
    <source>
        <dbReference type="EMBL" id="OGN40452.1"/>
    </source>
</evidence>
<proteinExistence type="predicted"/>
<gene>
    <name evidence="1" type="ORF">A2606_01665</name>
</gene>
<dbReference type="EMBL" id="MGLG01000046">
    <property type="protein sequence ID" value="OGN40452.1"/>
    <property type="molecule type" value="Genomic_DNA"/>
</dbReference>